<reference evidence="3 4" key="1">
    <citation type="submission" date="2016-10" db="EMBL/GenBank/DDBJ databases">
        <authorList>
            <person name="de Groot N.N."/>
        </authorList>
    </citation>
    <scope>NUCLEOTIDE SEQUENCE [LARGE SCALE GENOMIC DNA]</scope>
    <source>
        <strain evidence="3 4">AB35.6</strain>
    </source>
</reference>
<protein>
    <submittedName>
        <fullName evidence="3">Uncharacterized protein</fullName>
    </submittedName>
</protein>
<feature type="region of interest" description="Disordered" evidence="2">
    <location>
        <begin position="114"/>
        <end position="138"/>
    </location>
</feature>
<evidence type="ECO:0000313" key="3">
    <source>
        <dbReference type="EMBL" id="SEB98019.1"/>
    </source>
</evidence>
<dbReference type="OrthoDB" id="112391at2"/>
<gene>
    <name evidence="3" type="ORF">SAMN05443244_2338</name>
</gene>
<organism evidence="3 4">
    <name type="scientific">Terriglobus roseus</name>
    <dbReference type="NCBI Taxonomy" id="392734"/>
    <lineage>
        <taxon>Bacteria</taxon>
        <taxon>Pseudomonadati</taxon>
        <taxon>Acidobacteriota</taxon>
        <taxon>Terriglobia</taxon>
        <taxon>Terriglobales</taxon>
        <taxon>Acidobacteriaceae</taxon>
        <taxon>Terriglobus</taxon>
    </lineage>
</organism>
<sequence length="916" mass="97683">MAQKIVFSADTAQFSQPVQKSAGEVRALGAELKKVEQNAKTAFREAQVAAKAAGASSEDLRKIEQAYYREILAIRQARKQVDAEHVAGSKDVVGAEEAKRRATDTVTEALKRQRAEVERRLPSGPREQHYTPSRQQQASAILRGGGLRAGESFASMIPGFSQFAEIAFPVAGAAALTAEVLRGEEALRKEYTTAIKASEAIRGAYAEQHASAQVTVDELAVEADKLQDNIDKLNGHPGNGLKTALDEARVYADKLQQSLFADRKELESLLKEHQVSGFASLLSGVAGTKGQSDQILEDHKKVEAQIDAANSTFNSDSANAKSLEDIKKAGERRDKAIRDALQATISTYKTESKRLAAEQAQSEKDAYDATIGGGAAGSVVDNSAKIANIDVATGKYKDWLNKYNGQTAVSSLTEKDNAGKGAKERDTLAREGARRALEAQKKAEEEQRKQWDEDLKSAEQNGKLTAAQEKQLWIDKENTVKRGSANYLYAQGKELDASKKDADEQKKRAEESLKWQIDLDKQQRAALTNGPIVRVNDEYAKGQAAAAASGRLLQEQSEDAARSIALSTVQWQLQAHYISKADAAVMTQTLHTMQYEAAVKRLADQYEAIQNGPNADEQRNAVRSKVVDLETRRSAEVMQDQAAVAGQTWSGALKQANAEWVQNSLDTAKQVSSIYSGVMDGLNADLETYFQNVGRRGVHHAGRDLGNAVGGTLRNVGGQIAETGLKRAEAGVLSAFGLGGGTKPDGTKDNKFWVQFDSPMAGMSTNPGNVFSGDLAKELGFGSDDSSDGTSSQSSFGAKLLGSVIGTLVGGLFGGGKAIGGNVSLGKTYLVGENGPEYFSPGATGYITPNDRIGAGGGPTNHMAFTVDARGAHDPAAVQAAVQRGITDAAPHIVAATLAAATDRRARLPSSKAGSL</sequence>
<feature type="coiled-coil region" evidence="1">
    <location>
        <begin position="209"/>
        <end position="272"/>
    </location>
</feature>
<proteinExistence type="predicted"/>
<keyword evidence="1" id="KW-0175">Coiled coil</keyword>
<evidence type="ECO:0000256" key="1">
    <source>
        <dbReference type="SAM" id="Coils"/>
    </source>
</evidence>
<dbReference type="EMBL" id="FNSD01000001">
    <property type="protein sequence ID" value="SEB98019.1"/>
    <property type="molecule type" value="Genomic_DNA"/>
</dbReference>
<dbReference type="Proteomes" id="UP000182409">
    <property type="component" value="Unassembled WGS sequence"/>
</dbReference>
<feature type="coiled-coil region" evidence="1">
    <location>
        <begin position="18"/>
        <end position="45"/>
    </location>
</feature>
<evidence type="ECO:0000256" key="2">
    <source>
        <dbReference type="SAM" id="MobiDB-lite"/>
    </source>
</evidence>
<dbReference type="RefSeq" id="WP_074654191.1">
    <property type="nucleotide sequence ID" value="NZ_FNSD01000001.1"/>
</dbReference>
<name>A0A1H4NSC0_9BACT</name>
<accession>A0A1H4NSC0</accession>
<feature type="region of interest" description="Disordered" evidence="2">
    <location>
        <begin position="412"/>
        <end position="452"/>
    </location>
</feature>
<dbReference type="AlphaFoldDB" id="A0A1H4NSC0"/>
<feature type="compositionally biased region" description="Basic and acidic residues" evidence="2">
    <location>
        <begin position="413"/>
        <end position="452"/>
    </location>
</feature>
<evidence type="ECO:0000313" key="4">
    <source>
        <dbReference type="Proteomes" id="UP000182409"/>
    </source>
</evidence>
<feature type="compositionally biased region" description="Basic and acidic residues" evidence="2">
    <location>
        <begin position="114"/>
        <end position="129"/>
    </location>
</feature>